<dbReference type="PANTHER" id="PTHR35826:SF1">
    <property type="entry name" value="PROTEIN ATP6V1FNB-LIKE"/>
    <property type="match status" value="1"/>
</dbReference>
<name>A0A183T0K4_SCHSO</name>
<dbReference type="AlphaFoldDB" id="A0A183T0K4"/>
<keyword evidence="3" id="KW-1185">Reference proteome</keyword>
<evidence type="ECO:0000313" key="3">
    <source>
        <dbReference type="Proteomes" id="UP000275846"/>
    </source>
</evidence>
<protein>
    <submittedName>
        <fullName evidence="4">PRELI/MSF1 domain-containing protein</fullName>
    </submittedName>
</protein>
<evidence type="ECO:0000313" key="4">
    <source>
        <dbReference type="WBParaSite" id="SSLN_0001037501-mRNA-1"/>
    </source>
</evidence>
<dbReference type="EMBL" id="UYSU01035594">
    <property type="protein sequence ID" value="VDL96387.1"/>
    <property type="molecule type" value="Genomic_DNA"/>
</dbReference>
<accession>A0A183T0K4</accession>
<dbReference type="PANTHER" id="PTHR35826">
    <property type="entry name" value="PROTEIN ATP6V1FNB-LIKE"/>
    <property type="match status" value="1"/>
</dbReference>
<gene>
    <name evidence="2" type="ORF">SSLN_LOCUS10002</name>
</gene>
<dbReference type="WBParaSite" id="SSLN_0001037501-mRNA-1">
    <property type="protein sequence ID" value="SSLN_0001037501-mRNA-1"/>
    <property type="gene ID" value="SSLN_0001037501"/>
</dbReference>
<feature type="domain" description="Sperm microtubule inner protein 1 C-terminal" evidence="1">
    <location>
        <begin position="72"/>
        <end position="183"/>
    </location>
</feature>
<dbReference type="Proteomes" id="UP000275846">
    <property type="component" value="Unassembled WGS sequence"/>
</dbReference>
<reference evidence="4" key="1">
    <citation type="submission" date="2016-06" db="UniProtKB">
        <authorList>
            <consortium name="WormBaseParasite"/>
        </authorList>
    </citation>
    <scope>IDENTIFICATION</scope>
</reference>
<evidence type="ECO:0000259" key="1">
    <source>
        <dbReference type="Pfam" id="PF22589"/>
    </source>
</evidence>
<sequence length="198" mass="23172">MEKPPDDGVQRTEFLKDAIRKVDDSQLTFFVKNKEKIMSNEVQGTASALFRKRLGTLAAKSAWCQKLAIEAEERQRRIEAERLAREEAMLRREEIDFELDMRPASPKTRSVLYNGVSHDYEGRHLYLKLRNKVSPEVKYPVKETTAWDLGWRLSDTIKPEDIKSSPFTRISIVENSFFTHCGIPFETEYRPTPKVWYK</sequence>
<evidence type="ECO:0000313" key="2">
    <source>
        <dbReference type="EMBL" id="VDL96387.1"/>
    </source>
</evidence>
<organism evidence="4">
    <name type="scientific">Schistocephalus solidus</name>
    <name type="common">Tapeworm</name>
    <dbReference type="NCBI Taxonomy" id="70667"/>
    <lineage>
        <taxon>Eukaryota</taxon>
        <taxon>Metazoa</taxon>
        <taxon>Spiralia</taxon>
        <taxon>Lophotrochozoa</taxon>
        <taxon>Platyhelminthes</taxon>
        <taxon>Cestoda</taxon>
        <taxon>Eucestoda</taxon>
        <taxon>Diphyllobothriidea</taxon>
        <taxon>Diphyllobothriidae</taxon>
        <taxon>Schistocephalus</taxon>
    </lineage>
</organism>
<dbReference type="OrthoDB" id="410807at2759"/>
<dbReference type="InterPro" id="IPR054323">
    <property type="entry name" value="SPMIP1_C"/>
</dbReference>
<reference evidence="2 3" key="2">
    <citation type="submission" date="2018-11" db="EMBL/GenBank/DDBJ databases">
        <authorList>
            <consortium name="Pathogen Informatics"/>
        </authorList>
    </citation>
    <scope>NUCLEOTIDE SEQUENCE [LARGE SCALE GENOMIC DNA]</scope>
    <source>
        <strain evidence="2 3">NST_G2</strain>
    </source>
</reference>
<proteinExistence type="predicted"/>
<dbReference type="Pfam" id="PF22589">
    <property type="entry name" value="SPMIP1"/>
    <property type="match status" value="1"/>
</dbReference>